<dbReference type="Proteomes" id="UP000664761">
    <property type="component" value="Unassembled WGS sequence"/>
</dbReference>
<organism evidence="3 4">
    <name type="scientific">Sneathiella sedimenti</name>
    <dbReference type="NCBI Taxonomy" id="2816034"/>
    <lineage>
        <taxon>Bacteria</taxon>
        <taxon>Pseudomonadati</taxon>
        <taxon>Pseudomonadota</taxon>
        <taxon>Alphaproteobacteria</taxon>
        <taxon>Sneathiellales</taxon>
        <taxon>Sneathiellaceae</taxon>
        <taxon>Sneathiella</taxon>
    </lineage>
</organism>
<dbReference type="RefSeq" id="WP_207042705.1">
    <property type="nucleotide sequence ID" value="NZ_JAFLNC010000001.1"/>
</dbReference>
<dbReference type="CDD" id="cd05266">
    <property type="entry name" value="SDR_a4"/>
    <property type="match status" value="1"/>
</dbReference>
<evidence type="ECO:0000256" key="1">
    <source>
        <dbReference type="ARBA" id="ARBA00023027"/>
    </source>
</evidence>
<keyword evidence="1" id="KW-0520">NAD</keyword>
<evidence type="ECO:0000313" key="4">
    <source>
        <dbReference type="Proteomes" id="UP000664761"/>
    </source>
</evidence>
<dbReference type="Gene3D" id="3.40.50.720">
    <property type="entry name" value="NAD(P)-binding Rossmann-like Domain"/>
    <property type="match status" value="1"/>
</dbReference>
<evidence type="ECO:0000259" key="2">
    <source>
        <dbReference type="Pfam" id="PF01370"/>
    </source>
</evidence>
<dbReference type="SUPFAM" id="SSF51735">
    <property type="entry name" value="NAD(P)-binding Rossmann-fold domains"/>
    <property type="match status" value="1"/>
</dbReference>
<gene>
    <name evidence="3" type="ORF">J0X12_04585</name>
</gene>
<dbReference type="PANTHER" id="PTHR43574">
    <property type="entry name" value="EPIMERASE-RELATED"/>
    <property type="match status" value="1"/>
</dbReference>
<dbReference type="InterPro" id="IPR001509">
    <property type="entry name" value="Epimerase_deHydtase"/>
</dbReference>
<accession>A0ABS3F4L9</accession>
<sequence>MTNRLFCFGFGFTARQIAMDYPHWQVMGTGRSPADDEGKGDIPLFPFRRDQPIGNFTDIAADVSHILLSIPPDEEGDPVFDVMAPEILRLKNLKWIGYLSTTGVYGDLDGGWVDEASPYNPSGERGRRRMRAEQAWRGLHETKGLPVHIFRLPGIYGPGRNQLVSLKNGKARRIAKPGQIFSRIHVADLATILVASMEMPNPGAIYNVADDEPSPPQDVVAHAAKLLGVEPPPLIDFKTADLSPMARSFYSDSKRVSNAKIKSELGVLLKFPTYREGLAALLDGGIGI</sequence>
<feature type="domain" description="NAD-dependent epimerase/dehydratase" evidence="2">
    <location>
        <begin position="91"/>
        <end position="209"/>
    </location>
</feature>
<keyword evidence="4" id="KW-1185">Reference proteome</keyword>
<name>A0ABS3F4L9_9PROT</name>
<reference evidence="3 4" key="1">
    <citation type="submission" date="2021-03" db="EMBL/GenBank/DDBJ databases">
        <title>Sneathiella sp. CAU 1612 isolated from Kang Won-do.</title>
        <authorList>
            <person name="Kim W."/>
        </authorList>
    </citation>
    <scope>NUCLEOTIDE SEQUENCE [LARGE SCALE GENOMIC DNA]</scope>
    <source>
        <strain evidence="3 4">CAU 1612</strain>
    </source>
</reference>
<dbReference type="EMBL" id="JAFLNC010000001">
    <property type="protein sequence ID" value="MBO0332877.1"/>
    <property type="molecule type" value="Genomic_DNA"/>
</dbReference>
<dbReference type="Pfam" id="PF01370">
    <property type="entry name" value="Epimerase"/>
    <property type="match status" value="1"/>
</dbReference>
<evidence type="ECO:0000313" key="3">
    <source>
        <dbReference type="EMBL" id="MBO0332877.1"/>
    </source>
</evidence>
<comment type="caution">
    <text evidence="3">The sequence shown here is derived from an EMBL/GenBank/DDBJ whole genome shotgun (WGS) entry which is preliminary data.</text>
</comment>
<protein>
    <submittedName>
        <fullName evidence="3">SDR family oxidoreductase</fullName>
    </submittedName>
</protein>
<dbReference type="InterPro" id="IPR036291">
    <property type="entry name" value="NAD(P)-bd_dom_sf"/>
</dbReference>
<proteinExistence type="predicted"/>